<dbReference type="RefSeq" id="WP_126806499.1">
    <property type="nucleotide sequence ID" value="NZ_PIPP01000002.1"/>
</dbReference>
<evidence type="ECO:0000313" key="7">
    <source>
        <dbReference type="Proteomes" id="UP000286934"/>
    </source>
</evidence>
<evidence type="ECO:0000256" key="3">
    <source>
        <dbReference type="SAM" id="MobiDB-lite"/>
    </source>
</evidence>
<keyword evidence="7" id="KW-1185">Reference proteome</keyword>
<gene>
    <name evidence="6" type="ORF">CWE13_05115</name>
</gene>
<accession>A0A432WUA8</accession>
<evidence type="ECO:0000256" key="1">
    <source>
        <dbReference type="ARBA" id="ARBA00010333"/>
    </source>
</evidence>
<keyword evidence="2 4" id="KW-0732">Signal</keyword>
<dbReference type="EMBL" id="PIPP01000002">
    <property type="protein sequence ID" value="RUO37344.1"/>
    <property type="molecule type" value="Genomic_DNA"/>
</dbReference>
<dbReference type="Gene3D" id="3.40.190.10">
    <property type="entry name" value="Periplasmic binding protein-like II"/>
    <property type="match status" value="2"/>
</dbReference>
<dbReference type="PROSITE" id="PS51257">
    <property type="entry name" value="PROKAR_LIPOPROTEIN"/>
    <property type="match status" value="1"/>
</dbReference>
<dbReference type="PANTHER" id="PTHR35936:SF25">
    <property type="entry name" value="ABC TRANSPORTER SUBSTRATE-BINDING PROTEIN"/>
    <property type="match status" value="1"/>
</dbReference>
<name>A0A432WUA8_9GAMM</name>
<dbReference type="AlphaFoldDB" id="A0A432WUA8"/>
<feature type="chain" id="PRO_5019161208" evidence="4">
    <location>
        <begin position="18"/>
        <end position="284"/>
    </location>
</feature>
<reference evidence="7" key="1">
    <citation type="journal article" date="2018" name="Front. Microbiol.">
        <title>Genome-Based Analysis Reveals the Taxonomy and Diversity of the Family Idiomarinaceae.</title>
        <authorList>
            <person name="Liu Y."/>
            <person name="Lai Q."/>
            <person name="Shao Z."/>
        </authorList>
    </citation>
    <scope>NUCLEOTIDE SEQUENCE [LARGE SCALE GENOMIC DNA]</scope>
    <source>
        <strain evidence="7">AIS</strain>
    </source>
</reference>
<evidence type="ECO:0000313" key="6">
    <source>
        <dbReference type="EMBL" id="RUO37344.1"/>
    </source>
</evidence>
<feature type="signal peptide" evidence="4">
    <location>
        <begin position="1"/>
        <end position="17"/>
    </location>
</feature>
<dbReference type="SMART" id="SM00062">
    <property type="entry name" value="PBPb"/>
    <property type="match status" value="1"/>
</dbReference>
<comment type="caution">
    <text evidence="6">The sequence shown here is derived from an EMBL/GenBank/DDBJ whole genome shotgun (WGS) entry which is preliminary data.</text>
</comment>
<protein>
    <submittedName>
        <fullName evidence="6">Amino acid ABC transporter substrate-binding protein</fullName>
    </submittedName>
</protein>
<comment type="similarity">
    <text evidence="1">Belongs to the bacterial solute-binding protein 3 family.</text>
</comment>
<dbReference type="InterPro" id="IPR001638">
    <property type="entry name" value="Solute-binding_3/MltF_N"/>
</dbReference>
<organism evidence="6 7">
    <name type="scientific">Aliidiomarina shirensis</name>
    <dbReference type="NCBI Taxonomy" id="1048642"/>
    <lineage>
        <taxon>Bacteria</taxon>
        <taxon>Pseudomonadati</taxon>
        <taxon>Pseudomonadota</taxon>
        <taxon>Gammaproteobacteria</taxon>
        <taxon>Alteromonadales</taxon>
        <taxon>Idiomarinaceae</taxon>
        <taxon>Aliidiomarina</taxon>
    </lineage>
</organism>
<feature type="region of interest" description="Disordered" evidence="3">
    <location>
        <begin position="21"/>
        <end position="40"/>
    </location>
</feature>
<sequence length="284" mass="32211">MNWLTKMLLVMAVAALVGCTPENENQPDVTTEEEAPEAETYTTDTMMREEVPECNLILGFESWEPYQYTSVNGEVGGVDIDIAKSAASHINCVLEARQGTWRELLEWMQDGDIDLIMGASMTPARQDYAWFSIPYRNEQFSLFIRSEEAPRYPMEDVEGFLEEGLRVGVVNEYFYGEELQMLMYGSEYSDQFVGARLNELNLARLLDGDIDGFLEDNLVAASIIRRRGLGDSIQRHHIGLPASEVYVMFSKSAVTEEEVMAFNSALRELMNNGYINELIRRYGG</sequence>
<dbReference type="OrthoDB" id="9768183at2"/>
<evidence type="ECO:0000259" key="5">
    <source>
        <dbReference type="SMART" id="SM00062"/>
    </source>
</evidence>
<evidence type="ECO:0000256" key="2">
    <source>
        <dbReference type="ARBA" id="ARBA00022729"/>
    </source>
</evidence>
<proteinExistence type="inferred from homology"/>
<dbReference type="PANTHER" id="PTHR35936">
    <property type="entry name" value="MEMBRANE-BOUND LYTIC MUREIN TRANSGLYCOSYLASE F"/>
    <property type="match status" value="1"/>
</dbReference>
<dbReference type="Pfam" id="PF00497">
    <property type="entry name" value="SBP_bac_3"/>
    <property type="match status" value="1"/>
</dbReference>
<feature type="domain" description="Solute-binding protein family 3/N-terminal" evidence="5">
    <location>
        <begin position="55"/>
        <end position="284"/>
    </location>
</feature>
<evidence type="ECO:0000256" key="4">
    <source>
        <dbReference type="SAM" id="SignalP"/>
    </source>
</evidence>
<dbReference type="SUPFAM" id="SSF53850">
    <property type="entry name" value="Periplasmic binding protein-like II"/>
    <property type="match status" value="1"/>
</dbReference>
<dbReference type="Proteomes" id="UP000286934">
    <property type="component" value="Unassembled WGS sequence"/>
</dbReference>